<name>A0A2K3LNU2_TRIPR</name>
<organism evidence="1 2">
    <name type="scientific">Trifolium pratense</name>
    <name type="common">Red clover</name>
    <dbReference type="NCBI Taxonomy" id="57577"/>
    <lineage>
        <taxon>Eukaryota</taxon>
        <taxon>Viridiplantae</taxon>
        <taxon>Streptophyta</taxon>
        <taxon>Embryophyta</taxon>
        <taxon>Tracheophyta</taxon>
        <taxon>Spermatophyta</taxon>
        <taxon>Magnoliopsida</taxon>
        <taxon>eudicotyledons</taxon>
        <taxon>Gunneridae</taxon>
        <taxon>Pentapetalae</taxon>
        <taxon>rosids</taxon>
        <taxon>fabids</taxon>
        <taxon>Fabales</taxon>
        <taxon>Fabaceae</taxon>
        <taxon>Papilionoideae</taxon>
        <taxon>50 kb inversion clade</taxon>
        <taxon>NPAAA clade</taxon>
        <taxon>Hologalegina</taxon>
        <taxon>IRL clade</taxon>
        <taxon>Trifolieae</taxon>
        <taxon>Trifolium</taxon>
    </lineage>
</organism>
<protein>
    <recommendedName>
        <fullName evidence="3">Reverse transcriptase zinc-binding domain-containing protein</fullName>
    </recommendedName>
</protein>
<gene>
    <name evidence="1" type="ORF">L195_g036184</name>
</gene>
<accession>A0A2K3LNU2</accession>
<proteinExistence type="predicted"/>
<comment type="caution">
    <text evidence="1">The sequence shown here is derived from an EMBL/GenBank/DDBJ whole genome shotgun (WGS) entry which is preliminary data.</text>
</comment>
<evidence type="ECO:0008006" key="3">
    <source>
        <dbReference type="Google" id="ProtNLM"/>
    </source>
</evidence>
<sequence>MDASASMCVLCGLGPESADHLFGSCNQISPIWYSILRWLGVELVPSRGVFGFFEALLGMGMGMGRKDRL</sequence>
<dbReference type="Proteomes" id="UP000236291">
    <property type="component" value="Unassembled WGS sequence"/>
</dbReference>
<feature type="non-terminal residue" evidence="1">
    <location>
        <position position="69"/>
    </location>
</feature>
<reference evidence="1 2" key="1">
    <citation type="journal article" date="2014" name="Am. J. Bot.">
        <title>Genome assembly and annotation for red clover (Trifolium pratense; Fabaceae).</title>
        <authorList>
            <person name="Istvanek J."/>
            <person name="Jaros M."/>
            <person name="Krenek A."/>
            <person name="Repkova J."/>
        </authorList>
    </citation>
    <scope>NUCLEOTIDE SEQUENCE [LARGE SCALE GENOMIC DNA]</scope>
    <source>
        <strain evidence="2">cv. Tatra</strain>
        <tissue evidence="1">Young leaves</tissue>
    </source>
</reference>
<dbReference type="EMBL" id="ASHM01037436">
    <property type="protein sequence ID" value="PNX80187.1"/>
    <property type="molecule type" value="Genomic_DNA"/>
</dbReference>
<evidence type="ECO:0000313" key="1">
    <source>
        <dbReference type="EMBL" id="PNX80187.1"/>
    </source>
</evidence>
<dbReference type="AlphaFoldDB" id="A0A2K3LNU2"/>
<reference evidence="1 2" key="2">
    <citation type="journal article" date="2017" name="Front. Plant Sci.">
        <title>Gene Classification and Mining of Molecular Markers Useful in Red Clover (Trifolium pratense) Breeding.</title>
        <authorList>
            <person name="Istvanek J."/>
            <person name="Dluhosova J."/>
            <person name="Dluhos P."/>
            <person name="Patkova L."/>
            <person name="Nedelnik J."/>
            <person name="Repkova J."/>
        </authorList>
    </citation>
    <scope>NUCLEOTIDE SEQUENCE [LARGE SCALE GENOMIC DNA]</scope>
    <source>
        <strain evidence="2">cv. Tatra</strain>
        <tissue evidence="1">Young leaves</tissue>
    </source>
</reference>
<evidence type="ECO:0000313" key="2">
    <source>
        <dbReference type="Proteomes" id="UP000236291"/>
    </source>
</evidence>